<dbReference type="Proteomes" id="UP000266273">
    <property type="component" value="Unassembled WGS sequence"/>
</dbReference>
<proteinExistence type="predicted"/>
<dbReference type="PANTHER" id="PTHR22946:SF9">
    <property type="entry name" value="POLYKETIDE TRANSFERASE AF380"/>
    <property type="match status" value="1"/>
</dbReference>
<dbReference type="RefSeq" id="WP_245410348.1">
    <property type="nucleotide sequence ID" value="NZ_QXDF01000001.1"/>
</dbReference>
<dbReference type="GO" id="GO:0052689">
    <property type="term" value="F:carboxylic ester hydrolase activity"/>
    <property type="evidence" value="ECO:0007669"/>
    <property type="project" value="UniProtKB-ARBA"/>
</dbReference>
<dbReference type="InterPro" id="IPR029058">
    <property type="entry name" value="AB_hydrolase_fold"/>
</dbReference>
<evidence type="ECO:0000313" key="3">
    <source>
        <dbReference type="EMBL" id="RIA55731.1"/>
    </source>
</evidence>
<organism evidence="3 4">
    <name type="scientific">Dichotomicrobium thermohalophilum</name>
    <dbReference type="NCBI Taxonomy" id="933063"/>
    <lineage>
        <taxon>Bacteria</taxon>
        <taxon>Pseudomonadati</taxon>
        <taxon>Pseudomonadota</taxon>
        <taxon>Alphaproteobacteria</taxon>
        <taxon>Hyphomicrobiales</taxon>
        <taxon>Hyphomicrobiaceae</taxon>
        <taxon>Dichotomicrobium</taxon>
    </lineage>
</organism>
<reference evidence="3 4" key="1">
    <citation type="submission" date="2018-08" db="EMBL/GenBank/DDBJ databases">
        <title>Genomic Encyclopedia of Archaeal and Bacterial Type Strains, Phase II (KMG-II): from individual species to whole genera.</title>
        <authorList>
            <person name="Goeker M."/>
        </authorList>
    </citation>
    <scope>NUCLEOTIDE SEQUENCE [LARGE SCALE GENOMIC DNA]</scope>
    <source>
        <strain evidence="3 4">DSM 5002</strain>
    </source>
</reference>
<comment type="caution">
    <text evidence="3">The sequence shown here is derived from an EMBL/GenBank/DDBJ whole genome shotgun (WGS) entry which is preliminary data.</text>
</comment>
<keyword evidence="1 3" id="KW-0378">Hydrolase</keyword>
<dbReference type="Pfam" id="PF20408">
    <property type="entry name" value="Abhydrolase_11"/>
    <property type="match status" value="1"/>
</dbReference>
<dbReference type="InterPro" id="IPR050261">
    <property type="entry name" value="FrsA_esterase"/>
</dbReference>
<dbReference type="SUPFAM" id="SSF53474">
    <property type="entry name" value="alpha/beta-Hydrolases"/>
    <property type="match status" value="1"/>
</dbReference>
<feature type="domain" description="KANL3/Tex30 alpha/beta hydrolase-like" evidence="2">
    <location>
        <begin position="39"/>
        <end position="202"/>
    </location>
</feature>
<gene>
    <name evidence="3" type="ORF">BXY53_0807</name>
</gene>
<name>A0A397QBW8_9HYPH</name>
<dbReference type="InterPro" id="IPR046879">
    <property type="entry name" value="KANL3/Tex30_Abhydrolase"/>
</dbReference>
<keyword evidence="4" id="KW-1185">Reference proteome</keyword>
<accession>A0A397QBW8</accession>
<dbReference type="Gene3D" id="3.40.50.1820">
    <property type="entry name" value="alpha/beta hydrolase"/>
    <property type="match status" value="1"/>
</dbReference>
<dbReference type="PANTHER" id="PTHR22946">
    <property type="entry name" value="DIENELACTONE HYDROLASE DOMAIN-CONTAINING PROTEIN-RELATED"/>
    <property type="match status" value="1"/>
</dbReference>
<dbReference type="AlphaFoldDB" id="A0A397QBW8"/>
<evidence type="ECO:0000256" key="1">
    <source>
        <dbReference type="ARBA" id="ARBA00022801"/>
    </source>
</evidence>
<evidence type="ECO:0000313" key="4">
    <source>
        <dbReference type="Proteomes" id="UP000266273"/>
    </source>
</evidence>
<protein>
    <submittedName>
        <fullName evidence="3">Dienelactone hydrolase</fullName>
    </submittedName>
</protein>
<dbReference type="EMBL" id="QXDF01000001">
    <property type="protein sequence ID" value="RIA55731.1"/>
    <property type="molecule type" value="Genomic_DNA"/>
</dbReference>
<sequence length="232" mass="24656">MILNAQMTVSDDPSNIEEVVIEPMGLPGYLRLPAQPSGLVIFAHGSGSGRNSPRNNYVAEGLGEAGLATLLFDLLTPEEESDRANVFDIPLLSDRLVSAIKWATQDARTKTLPIGLFGASTGAAAALVAAAATQNHRVGAIVSRGGRPDMAACAFQWVKAPTLLIVGGNDPQVLQLNREAYDKLDCEKELMVVPGATHLFEEPGTLDKVIDGAKDWFTRHLAAGKAQEGERA</sequence>
<evidence type="ECO:0000259" key="2">
    <source>
        <dbReference type="Pfam" id="PF20408"/>
    </source>
</evidence>